<dbReference type="Gene3D" id="3.90.180.10">
    <property type="entry name" value="Medium-chain alcohol dehydrogenases, catalytic domain"/>
    <property type="match status" value="1"/>
</dbReference>
<gene>
    <name evidence="2" type="primary">yhfP</name>
    <name evidence="2" type="ORF">KCTCHS21_49840</name>
</gene>
<dbReference type="EMBL" id="AP019400">
    <property type="protein sequence ID" value="BBI35585.1"/>
    <property type="molecule type" value="Genomic_DNA"/>
</dbReference>
<dbReference type="GO" id="GO:0043957">
    <property type="term" value="F:acryloyl-CoA reductase (NADPH) activity"/>
    <property type="evidence" value="ECO:0007669"/>
    <property type="project" value="TreeGrafter"/>
</dbReference>
<dbReference type="Pfam" id="PF08240">
    <property type="entry name" value="ADH_N"/>
    <property type="match status" value="1"/>
</dbReference>
<protein>
    <submittedName>
        <fullName evidence="2">Putative quinone oxidoreductase YhfP</fullName>
    </submittedName>
</protein>
<name>A0A3T1DCC2_9BACL</name>
<dbReference type="PANTHER" id="PTHR43677:SF1">
    <property type="entry name" value="ACRYLYL-COA REDUCTASE ACUI-RELATED"/>
    <property type="match status" value="1"/>
</dbReference>
<dbReference type="SUPFAM" id="SSF50129">
    <property type="entry name" value="GroES-like"/>
    <property type="match status" value="1"/>
</dbReference>
<dbReference type="NCBIfam" id="TIGR02823">
    <property type="entry name" value="oxido_YhdH"/>
    <property type="match status" value="1"/>
</dbReference>
<dbReference type="InterPro" id="IPR014188">
    <property type="entry name" value="Acrylyl-CoA_reductase_AcuI"/>
</dbReference>
<dbReference type="SMART" id="SM00829">
    <property type="entry name" value="PKS_ER"/>
    <property type="match status" value="1"/>
</dbReference>
<proteinExistence type="predicted"/>
<keyword evidence="3" id="KW-1185">Reference proteome</keyword>
<dbReference type="InterPro" id="IPR051397">
    <property type="entry name" value="Zn-ADH-like_protein"/>
</dbReference>
<dbReference type="InterPro" id="IPR020843">
    <property type="entry name" value="ER"/>
</dbReference>
<dbReference type="Gene3D" id="3.40.50.720">
    <property type="entry name" value="NAD(P)-binding Rossmann-like Domain"/>
    <property type="match status" value="1"/>
</dbReference>
<dbReference type="AlphaFoldDB" id="A0A3T1DCC2"/>
<dbReference type="InterPro" id="IPR013154">
    <property type="entry name" value="ADH-like_N"/>
</dbReference>
<dbReference type="OrthoDB" id="9782155at2"/>
<sequence>MNPDIPDTFQALVVNKTDTSFSVNTQALTLEDLPIGEVVIQVAYSSVNYKDGLASIPDGNIVKSYPFVPGIDLSGYVVSSSDKRFTKGQPVIATGYDIGVSHFGGFSQYVRIPAKWIIPLPEGLTLKEAMILGTAGFTAALSIQSLELNGISPEQGKVLVTGATGGVGGAAIAMLAKNGYHVDASTGNANAAHYLKALGAKEILSREDVLGQSDKPLNKQLWQAAVDSVGGATLAAILSKLAYRGAVAASGLTGGASLPTTVLPFILRGVSLMGIDSVFCDGDTRTKVWNRMATDLKPNNLDTLIDREVTLRELPEALKDILQSRTLGRILVALN</sequence>
<evidence type="ECO:0000313" key="3">
    <source>
        <dbReference type="Proteomes" id="UP000289856"/>
    </source>
</evidence>
<dbReference type="PANTHER" id="PTHR43677">
    <property type="entry name" value="SHORT-CHAIN DEHYDROGENASE/REDUCTASE"/>
    <property type="match status" value="1"/>
</dbReference>
<dbReference type="KEGG" id="cohn:KCTCHS21_49840"/>
<dbReference type="InterPro" id="IPR011032">
    <property type="entry name" value="GroES-like_sf"/>
</dbReference>
<dbReference type="SUPFAM" id="SSF51735">
    <property type="entry name" value="NAD(P)-binding Rossmann-fold domains"/>
    <property type="match status" value="1"/>
</dbReference>
<feature type="domain" description="Enoyl reductase (ER)" evidence="1">
    <location>
        <begin position="16"/>
        <end position="332"/>
    </location>
</feature>
<dbReference type="InterPro" id="IPR013149">
    <property type="entry name" value="ADH-like_C"/>
</dbReference>
<reference evidence="2 3" key="1">
    <citation type="submission" date="2019-01" db="EMBL/GenBank/DDBJ databases">
        <title>Complete genome sequence of Cohnella hallensis HS21 isolated from Korean fir (Abies koreana) rhizospheric soil.</title>
        <authorList>
            <person name="Jiang L."/>
            <person name="Kang S.W."/>
            <person name="Kim S."/>
            <person name="Jung J."/>
            <person name="Kim C.Y."/>
            <person name="Kim D.H."/>
            <person name="Kim S.W."/>
            <person name="Lee J."/>
        </authorList>
    </citation>
    <scope>NUCLEOTIDE SEQUENCE [LARGE SCALE GENOMIC DNA]</scope>
    <source>
        <strain evidence="2 3">HS21</strain>
    </source>
</reference>
<organism evidence="2 3">
    <name type="scientific">Cohnella abietis</name>
    <dbReference type="NCBI Taxonomy" id="2507935"/>
    <lineage>
        <taxon>Bacteria</taxon>
        <taxon>Bacillati</taxon>
        <taxon>Bacillota</taxon>
        <taxon>Bacilli</taxon>
        <taxon>Bacillales</taxon>
        <taxon>Paenibacillaceae</taxon>
        <taxon>Cohnella</taxon>
    </lineage>
</organism>
<dbReference type="Proteomes" id="UP000289856">
    <property type="component" value="Chromosome"/>
</dbReference>
<dbReference type="Pfam" id="PF00107">
    <property type="entry name" value="ADH_zinc_N"/>
    <property type="match status" value="1"/>
</dbReference>
<evidence type="ECO:0000313" key="2">
    <source>
        <dbReference type="EMBL" id="BBI35585.1"/>
    </source>
</evidence>
<accession>A0A3T1DCC2</accession>
<evidence type="ECO:0000259" key="1">
    <source>
        <dbReference type="SMART" id="SM00829"/>
    </source>
</evidence>
<dbReference type="InterPro" id="IPR036291">
    <property type="entry name" value="NAD(P)-bd_dom_sf"/>
</dbReference>